<evidence type="ECO:0000259" key="5">
    <source>
        <dbReference type="Pfam" id="PF00384"/>
    </source>
</evidence>
<dbReference type="GO" id="GO:0046872">
    <property type="term" value="F:metal ion binding"/>
    <property type="evidence" value="ECO:0007669"/>
    <property type="project" value="UniProtKB-KW"/>
</dbReference>
<evidence type="ECO:0000259" key="6">
    <source>
        <dbReference type="Pfam" id="PF01568"/>
    </source>
</evidence>
<dbReference type="InterPro" id="IPR006311">
    <property type="entry name" value="TAT_signal"/>
</dbReference>
<keyword evidence="2" id="KW-0479">Metal-binding</keyword>
<dbReference type="SUPFAM" id="SSF53706">
    <property type="entry name" value="Formate dehydrogenase/DMSO reductase, domains 1-3"/>
    <property type="match status" value="1"/>
</dbReference>
<dbReference type="PANTHER" id="PTHR43742">
    <property type="entry name" value="TRIMETHYLAMINE-N-OXIDE REDUCTASE"/>
    <property type="match status" value="1"/>
</dbReference>
<feature type="domain" description="Molybdopterin oxidoreductase" evidence="5">
    <location>
        <begin position="123"/>
        <end position="510"/>
    </location>
</feature>
<dbReference type="Gene3D" id="3.40.228.10">
    <property type="entry name" value="Dimethylsulfoxide Reductase, domain 2"/>
    <property type="match status" value="1"/>
</dbReference>
<name>A0A7C1XN33_THERO</name>
<dbReference type="PROSITE" id="PS51257">
    <property type="entry name" value="PROKAR_LIPOPROTEIN"/>
    <property type="match status" value="1"/>
</dbReference>
<gene>
    <name evidence="7" type="ORF">ENP47_05060</name>
</gene>
<reference evidence="7" key="1">
    <citation type="journal article" date="2020" name="mSystems">
        <title>Genome- and Community-Level Interaction Insights into Carbon Utilization and Element Cycling Functions of Hydrothermarchaeota in Hydrothermal Sediment.</title>
        <authorList>
            <person name="Zhou Z."/>
            <person name="Liu Y."/>
            <person name="Xu W."/>
            <person name="Pan J."/>
            <person name="Luo Z.H."/>
            <person name="Li M."/>
        </authorList>
    </citation>
    <scope>NUCLEOTIDE SEQUENCE [LARGE SCALE GENOMIC DNA]</scope>
    <source>
        <strain evidence="7">SpSt-222</strain>
    </source>
</reference>
<evidence type="ECO:0000256" key="3">
    <source>
        <dbReference type="ARBA" id="ARBA00022729"/>
    </source>
</evidence>
<dbReference type="EMBL" id="DSJL01000010">
    <property type="protein sequence ID" value="HEF64950.1"/>
    <property type="molecule type" value="Genomic_DNA"/>
</dbReference>
<comment type="similarity">
    <text evidence="1">Belongs to the prokaryotic molybdopterin-containing oxidoreductase family.</text>
</comment>
<evidence type="ECO:0000256" key="2">
    <source>
        <dbReference type="ARBA" id="ARBA00022723"/>
    </source>
</evidence>
<dbReference type="Pfam" id="PF00384">
    <property type="entry name" value="Molybdopterin"/>
    <property type="match status" value="1"/>
</dbReference>
<protein>
    <submittedName>
        <fullName evidence="7">4Fe-4S ferredoxin</fullName>
    </submittedName>
</protein>
<sequence length="751" mass="80772">MEKGMRRRDFLKVAATSATGAVLFAGCGRIGDGVPETEFKIAQPVYTPNDWAFGRDAWFATAAPPDQGGYGLIVRVFEGRAKKVDGNPDFPGVLGKSDARAQALVQELYHPDRLAGPQRAATRGSGQFQPISWDSALQGVAQILRDAGGERAVLITTRPSSSQAAIIAAFQRVTGIRHAILEPDELVVLRSAVRRLFGVSTLPIPDLANASFLLNFGAEFLHGWIAPVQLARAYGEFRQGRPGQRGLYYHVGPRLSATAANADRWFPIVPGTEGLIALAIANVLLTEGAVPRDRFAPYFAALGLDEARLTNDYSPERVATTSGLTAEQIRELAHALVEHEPAVVIAGTNAAASTNGLFNLVATLGLNLLLDSLNQPGGLLLNPEPPLPELRIADDAILTQRQWAELFQQIQSGTISTVLVYRANPVYALPPATGAAEALRAAQHVVSFSPFVDETTQLADIVLPDQAWLEQWGLEVPDPGPGFAAVAVRQPVVQPFVDARAFGDVLIQLATQLGQPLPWASQEEATKTLALQLRRLGRGNIQAADDKQFLVTLQAQGGWWDEQSRGSGTVPSSPVVQPREPSFAGDSAQFPYLLVPYPLPSIGYGELAHLPWLQALPEPISTNVWQSWVEVAQRTADELGLSTGDVVRLITPQATVELPVYVNPAGQPGLVAIPFGQGHTALGRYAEGRGVNPLTLVAPENDSDAGTLAWCATRCRIEKTGRRARLARFEGMVPAFQLEEFPIVRVMAPSA</sequence>
<dbReference type="InterPro" id="IPR006656">
    <property type="entry name" value="Mopterin_OxRdtase"/>
</dbReference>
<dbReference type="Gene3D" id="2.40.40.20">
    <property type="match status" value="1"/>
</dbReference>
<dbReference type="GO" id="GO:0016491">
    <property type="term" value="F:oxidoreductase activity"/>
    <property type="evidence" value="ECO:0007669"/>
    <property type="project" value="UniProtKB-KW"/>
</dbReference>
<dbReference type="GO" id="GO:0043546">
    <property type="term" value="F:molybdopterin cofactor binding"/>
    <property type="evidence" value="ECO:0007669"/>
    <property type="project" value="InterPro"/>
</dbReference>
<feature type="domain" description="Molybdopterin dinucleotide-binding" evidence="6">
    <location>
        <begin position="626"/>
        <end position="698"/>
    </location>
</feature>
<comment type="caution">
    <text evidence="7">The sequence shown here is derived from an EMBL/GenBank/DDBJ whole genome shotgun (WGS) entry which is preliminary data.</text>
</comment>
<dbReference type="InterPro" id="IPR006657">
    <property type="entry name" value="MoPterin_dinucl-bd_dom"/>
</dbReference>
<keyword evidence="4" id="KW-0560">Oxidoreductase</keyword>
<dbReference type="PROSITE" id="PS51318">
    <property type="entry name" value="TAT"/>
    <property type="match status" value="1"/>
</dbReference>
<dbReference type="Gene3D" id="2.20.25.90">
    <property type="entry name" value="ADC-like domains"/>
    <property type="match status" value="1"/>
</dbReference>
<evidence type="ECO:0000313" key="7">
    <source>
        <dbReference type="EMBL" id="HEF64950.1"/>
    </source>
</evidence>
<dbReference type="AlphaFoldDB" id="A0A7C1XN33"/>
<dbReference type="InterPro" id="IPR009010">
    <property type="entry name" value="Asp_de-COase-like_dom_sf"/>
</dbReference>
<organism evidence="7">
    <name type="scientific">Thermomicrobium roseum</name>
    <dbReference type="NCBI Taxonomy" id="500"/>
    <lineage>
        <taxon>Bacteria</taxon>
        <taxon>Pseudomonadati</taxon>
        <taxon>Thermomicrobiota</taxon>
        <taxon>Thermomicrobia</taxon>
        <taxon>Thermomicrobiales</taxon>
        <taxon>Thermomicrobiaceae</taxon>
        <taxon>Thermomicrobium</taxon>
    </lineage>
</organism>
<dbReference type="SUPFAM" id="SSF50692">
    <property type="entry name" value="ADC-like"/>
    <property type="match status" value="1"/>
</dbReference>
<dbReference type="Pfam" id="PF01568">
    <property type="entry name" value="Molydop_binding"/>
    <property type="match status" value="1"/>
</dbReference>
<proteinExistence type="inferred from homology"/>
<dbReference type="Gene3D" id="3.30.2070.10">
    <property type="entry name" value="Formate dehydrogenase/DMSO reductase"/>
    <property type="match status" value="1"/>
</dbReference>
<accession>A0A7C1XN33</accession>
<dbReference type="Gene3D" id="3.40.50.740">
    <property type="match status" value="1"/>
</dbReference>
<evidence type="ECO:0000256" key="4">
    <source>
        <dbReference type="ARBA" id="ARBA00023002"/>
    </source>
</evidence>
<evidence type="ECO:0000256" key="1">
    <source>
        <dbReference type="ARBA" id="ARBA00010312"/>
    </source>
</evidence>
<keyword evidence="3" id="KW-0732">Signal</keyword>
<dbReference type="InterPro" id="IPR050612">
    <property type="entry name" value="Prok_Mopterin_Oxidored"/>
</dbReference>